<evidence type="ECO:0000256" key="8">
    <source>
        <dbReference type="SAM" id="Phobius"/>
    </source>
</evidence>
<keyword evidence="6" id="KW-0325">Glycoprotein</keyword>
<evidence type="ECO:0000259" key="9">
    <source>
        <dbReference type="Pfam" id="PF00394"/>
    </source>
</evidence>
<proteinExistence type="inferred from homology"/>
<dbReference type="InterPro" id="IPR033138">
    <property type="entry name" value="Cu_oxidase_CS"/>
</dbReference>
<dbReference type="OrthoDB" id="2121828at2759"/>
<dbReference type="InterPro" id="IPR045087">
    <property type="entry name" value="Cu-oxidase_fam"/>
</dbReference>
<dbReference type="CDD" id="cd04206">
    <property type="entry name" value="CuRO_1_LCC_like"/>
    <property type="match status" value="1"/>
</dbReference>
<dbReference type="PROSITE" id="PS00080">
    <property type="entry name" value="MULTICOPPER_OXIDASE2"/>
    <property type="match status" value="1"/>
</dbReference>
<dbReference type="Pfam" id="PF00394">
    <property type="entry name" value="Cu-oxidase"/>
    <property type="match status" value="1"/>
</dbReference>
<dbReference type="STRING" id="1081109.A0A168BN00"/>
<feature type="domain" description="Plastocyanin-like" evidence="11">
    <location>
        <begin position="102"/>
        <end position="217"/>
    </location>
</feature>
<protein>
    <submittedName>
        <fullName evidence="12">Multicopper oxidase family protein</fullName>
    </submittedName>
</protein>
<evidence type="ECO:0000256" key="2">
    <source>
        <dbReference type="ARBA" id="ARBA00022723"/>
    </source>
</evidence>
<evidence type="ECO:0000256" key="6">
    <source>
        <dbReference type="ARBA" id="ARBA00023180"/>
    </source>
</evidence>
<feature type="domain" description="Plastocyanin-like" evidence="10">
    <location>
        <begin position="492"/>
        <end position="594"/>
    </location>
</feature>
<dbReference type="Gene3D" id="2.60.40.420">
    <property type="entry name" value="Cupredoxins - blue copper proteins"/>
    <property type="match status" value="3"/>
</dbReference>
<feature type="domain" description="Plastocyanin-like" evidence="9">
    <location>
        <begin position="227"/>
        <end position="357"/>
    </location>
</feature>
<evidence type="ECO:0000256" key="7">
    <source>
        <dbReference type="SAM" id="MobiDB-lite"/>
    </source>
</evidence>
<evidence type="ECO:0000313" key="12">
    <source>
        <dbReference type="EMBL" id="KZZ95508.1"/>
    </source>
</evidence>
<sequence>MGERGDEQSQRLLKEVETAKSHSSIEDDEYRIRPSSRTSPWAIPGFLLVMLALLLPLFKYESHPFSSSNPPDVRELQLAIPLHPKEHTRRNRRTLSFDWNVTLGDSSPDGVKKIVYLVNGAFPGPTIEARSGDRIIVHVHNNLDSEGLAIHWHGLRMRGFNAMDGAIGFTQCPIAAGTGFVYDFKIGDDEHGTFWWHSHSHVQRADGLYGGLVVYPPDADLERSEALLLVGDWFHQRQRDVLKWYADYGSLGNEPVPDSVLVNGRGRYNCSMAVPARPIACEQLIGSDVLPLLFGEPTDATKLRIVNTGSVAGISLSADGATLQPIAVDGGFAVRADPQKSLGVLYPGERVDVVVDWAGQDAKKSLLHIVLDDENFRGMPNPALAPHHAFAFFPNGSESGQEIHPPVVTADKQGNLGNIVGATHSSPLTRPARETMVIYLKTQLLSRFQNRPLGFVNNTSWRPQTPPLLALATEFWNDHQFVPFVSSDNMSSEIDIVINNLDDGSHPMHLHGHSFYVLSSYRAEGRSGWGSYNPYEGEPLAPFNMVNPVKKDTVSVPRRGYVVMRVKTDNPGLWMMHCHMLVHMGTGMVTGLHVGRSDDKDHLDVDDSAANLCV</sequence>
<dbReference type="InterPro" id="IPR001117">
    <property type="entry name" value="Cu-oxidase_2nd"/>
</dbReference>
<evidence type="ECO:0000256" key="5">
    <source>
        <dbReference type="ARBA" id="ARBA00023008"/>
    </source>
</evidence>
<organism evidence="12 13">
    <name type="scientific">Moelleriella libera RCEF 2490</name>
    <dbReference type="NCBI Taxonomy" id="1081109"/>
    <lineage>
        <taxon>Eukaryota</taxon>
        <taxon>Fungi</taxon>
        <taxon>Dikarya</taxon>
        <taxon>Ascomycota</taxon>
        <taxon>Pezizomycotina</taxon>
        <taxon>Sordariomycetes</taxon>
        <taxon>Hypocreomycetidae</taxon>
        <taxon>Hypocreales</taxon>
        <taxon>Clavicipitaceae</taxon>
        <taxon>Moelleriella</taxon>
    </lineage>
</organism>
<dbReference type="InterPro" id="IPR011706">
    <property type="entry name" value="Cu-oxidase_C"/>
</dbReference>
<dbReference type="AlphaFoldDB" id="A0A168BN00"/>
<feature type="transmembrane region" description="Helical" evidence="8">
    <location>
        <begin position="41"/>
        <end position="58"/>
    </location>
</feature>
<dbReference type="InterPro" id="IPR008972">
    <property type="entry name" value="Cupredoxin"/>
</dbReference>
<dbReference type="EMBL" id="AZGY01000009">
    <property type="protein sequence ID" value="KZZ95508.1"/>
    <property type="molecule type" value="Genomic_DNA"/>
</dbReference>
<evidence type="ECO:0000256" key="4">
    <source>
        <dbReference type="ARBA" id="ARBA00023002"/>
    </source>
</evidence>
<keyword evidence="8" id="KW-0472">Membrane</keyword>
<keyword evidence="8" id="KW-0812">Transmembrane</keyword>
<dbReference type="PANTHER" id="PTHR11709:SF394">
    <property type="entry name" value="FI03373P-RELATED"/>
    <property type="match status" value="1"/>
</dbReference>
<dbReference type="PROSITE" id="PS00079">
    <property type="entry name" value="MULTICOPPER_OXIDASE1"/>
    <property type="match status" value="2"/>
</dbReference>
<accession>A0A168BN00</accession>
<evidence type="ECO:0000313" key="13">
    <source>
        <dbReference type="Proteomes" id="UP000078544"/>
    </source>
</evidence>
<feature type="region of interest" description="Disordered" evidence="7">
    <location>
        <begin position="1"/>
        <end position="31"/>
    </location>
</feature>
<dbReference type="Proteomes" id="UP000078544">
    <property type="component" value="Unassembled WGS sequence"/>
</dbReference>
<evidence type="ECO:0000259" key="11">
    <source>
        <dbReference type="Pfam" id="PF07732"/>
    </source>
</evidence>
<keyword evidence="4" id="KW-0560">Oxidoreductase</keyword>
<feature type="compositionally biased region" description="Basic and acidic residues" evidence="7">
    <location>
        <begin position="1"/>
        <end position="25"/>
    </location>
</feature>
<keyword evidence="2" id="KW-0479">Metal-binding</keyword>
<keyword evidence="13" id="KW-1185">Reference proteome</keyword>
<dbReference type="Pfam" id="PF07732">
    <property type="entry name" value="Cu-oxidase_3"/>
    <property type="match status" value="1"/>
</dbReference>
<dbReference type="PANTHER" id="PTHR11709">
    <property type="entry name" value="MULTI-COPPER OXIDASE"/>
    <property type="match status" value="1"/>
</dbReference>
<keyword evidence="8" id="KW-1133">Transmembrane helix</keyword>
<evidence type="ECO:0000256" key="1">
    <source>
        <dbReference type="ARBA" id="ARBA00010609"/>
    </source>
</evidence>
<dbReference type="GO" id="GO:0016491">
    <property type="term" value="F:oxidoreductase activity"/>
    <property type="evidence" value="ECO:0007669"/>
    <property type="project" value="UniProtKB-KW"/>
</dbReference>
<keyword evidence="5" id="KW-0186">Copper</keyword>
<name>A0A168BN00_9HYPO</name>
<dbReference type="SUPFAM" id="SSF49503">
    <property type="entry name" value="Cupredoxins"/>
    <property type="match status" value="3"/>
</dbReference>
<dbReference type="Pfam" id="PF07731">
    <property type="entry name" value="Cu-oxidase_2"/>
    <property type="match status" value="1"/>
</dbReference>
<dbReference type="CDD" id="cd04205">
    <property type="entry name" value="CuRO_2_LCC_like"/>
    <property type="match status" value="1"/>
</dbReference>
<comment type="caution">
    <text evidence="12">The sequence shown here is derived from an EMBL/GenBank/DDBJ whole genome shotgun (WGS) entry which is preliminary data.</text>
</comment>
<dbReference type="InterPro" id="IPR011707">
    <property type="entry name" value="Cu-oxidase-like_N"/>
</dbReference>
<evidence type="ECO:0000259" key="10">
    <source>
        <dbReference type="Pfam" id="PF07731"/>
    </source>
</evidence>
<gene>
    <name evidence="12" type="ORF">AAL_04739</name>
</gene>
<dbReference type="InterPro" id="IPR002355">
    <property type="entry name" value="Cu_oxidase_Cu_BS"/>
</dbReference>
<evidence type="ECO:0000256" key="3">
    <source>
        <dbReference type="ARBA" id="ARBA00022729"/>
    </source>
</evidence>
<keyword evidence="3" id="KW-0732">Signal</keyword>
<dbReference type="CDD" id="cd13910">
    <property type="entry name" value="CuRO_3_MCO_like_4"/>
    <property type="match status" value="1"/>
</dbReference>
<comment type="similarity">
    <text evidence="1">Belongs to the multicopper oxidase family.</text>
</comment>
<dbReference type="GO" id="GO:0005507">
    <property type="term" value="F:copper ion binding"/>
    <property type="evidence" value="ECO:0007669"/>
    <property type="project" value="InterPro"/>
</dbReference>
<reference evidence="12 13" key="1">
    <citation type="journal article" date="2016" name="Genome Biol. Evol.">
        <title>Divergent and convergent evolution of fungal pathogenicity.</title>
        <authorList>
            <person name="Shang Y."/>
            <person name="Xiao G."/>
            <person name="Zheng P."/>
            <person name="Cen K."/>
            <person name="Zhan S."/>
            <person name="Wang C."/>
        </authorList>
    </citation>
    <scope>NUCLEOTIDE SEQUENCE [LARGE SCALE GENOMIC DNA]</scope>
    <source>
        <strain evidence="12 13">RCEF 2490</strain>
    </source>
</reference>